<evidence type="ECO:0000313" key="16">
    <source>
        <dbReference type="EMBL" id="VDD91156.1"/>
    </source>
</evidence>
<evidence type="ECO:0000256" key="7">
    <source>
        <dbReference type="ARBA" id="ARBA00022989"/>
    </source>
</evidence>
<feature type="domain" description="Protein kinase" evidence="15">
    <location>
        <begin position="102"/>
        <end position="354"/>
    </location>
</feature>
<organism evidence="18">
    <name type="scientific">Enterobius vermicularis</name>
    <name type="common">Human pinworm</name>
    <dbReference type="NCBI Taxonomy" id="51028"/>
    <lineage>
        <taxon>Eukaryota</taxon>
        <taxon>Metazoa</taxon>
        <taxon>Ecdysozoa</taxon>
        <taxon>Nematoda</taxon>
        <taxon>Chromadorea</taxon>
        <taxon>Rhabditida</taxon>
        <taxon>Spirurina</taxon>
        <taxon>Oxyuridomorpha</taxon>
        <taxon>Oxyuroidea</taxon>
        <taxon>Oxyuridae</taxon>
        <taxon>Enterobius</taxon>
    </lineage>
</organism>
<dbReference type="GO" id="GO:0005524">
    <property type="term" value="F:ATP binding"/>
    <property type="evidence" value="ECO:0007669"/>
    <property type="project" value="UniProtKB-KW"/>
</dbReference>
<dbReference type="EC" id="2.7.12.2" evidence="10"/>
<keyword evidence="5" id="KW-0418">Kinase</keyword>
<dbReference type="Gene3D" id="3.10.20.90">
    <property type="entry name" value="Phosphatidylinositol 3-kinase Catalytic Subunit, Chain A, domain 1"/>
    <property type="match status" value="1"/>
</dbReference>
<comment type="catalytic activity">
    <reaction evidence="12">
        <text>L-threonyl-[protein] + ATP = O-phospho-L-threonyl-[protein] + ADP + H(+)</text>
        <dbReference type="Rhea" id="RHEA:46608"/>
        <dbReference type="Rhea" id="RHEA-COMP:11060"/>
        <dbReference type="Rhea" id="RHEA-COMP:11605"/>
        <dbReference type="ChEBI" id="CHEBI:15378"/>
        <dbReference type="ChEBI" id="CHEBI:30013"/>
        <dbReference type="ChEBI" id="CHEBI:30616"/>
        <dbReference type="ChEBI" id="CHEBI:61977"/>
        <dbReference type="ChEBI" id="CHEBI:456216"/>
        <dbReference type="EC" id="2.7.12.2"/>
    </reaction>
</comment>
<evidence type="ECO:0000256" key="11">
    <source>
        <dbReference type="ARBA" id="ARBA00049014"/>
    </source>
</evidence>
<evidence type="ECO:0000256" key="13">
    <source>
        <dbReference type="ARBA" id="ARBA00051693"/>
    </source>
</evidence>
<dbReference type="Gene3D" id="1.10.510.10">
    <property type="entry name" value="Transferase(Phosphotransferase) domain 1"/>
    <property type="match status" value="1"/>
</dbReference>
<evidence type="ECO:0000313" key="18">
    <source>
        <dbReference type="WBParaSite" id="EVEC_0000629601-mRNA-1"/>
    </source>
</evidence>
<dbReference type="InterPro" id="IPR008271">
    <property type="entry name" value="Ser/Thr_kinase_AS"/>
</dbReference>
<dbReference type="GO" id="GO:0004708">
    <property type="term" value="F:MAP kinase kinase activity"/>
    <property type="evidence" value="ECO:0007669"/>
    <property type="project" value="UniProtKB-EC"/>
</dbReference>
<evidence type="ECO:0000256" key="1">
    <source>
        <dbReference type="ARBA" id="ARBA00004141"/>
    </source>
</evidence>
<proteinExistence type="inferred from homology"/>
<keyword evidence="8 14" id="KW-0472">Membrane</keyword>
<reference evidence="16 17" key="2">
    <citation type="submission" date="2018-10" db="EMBL/GenBank/DDBJ databases">
        <authorList>
            <consortium name="Pathogen Informatics"/>
        </authorList>
    </citation>
    <scope>NUCLEOTIDE SEQUENCE [LARGE SCALE GENOMIC DNA]</scope>
</reference>
<reference evidence="18" key="1">
    <citation type="submission" date="2017-02" db="UniProtKB">
        <authorList>
            <consortium name="WormBaseParasite"/>
        </authorList>
    </citation>
    <scope>IDENTIFICATION</scope>
</reference>
<dbReference type="InterPro" id="IPR011009">
    <property type="entry name" value="Kinase-like_dom_sf"/>
</dbReference>
<evidence type="ECO:0000256" key="9">
    <source>
        <dbReference type="ARBA" id="ARBA00038035"/>
    </source>
</evidence>
<dbReference type="PROSITE" id="PS00108">
    <property type="entry name" value="PROTEIN_KINASE_ST"/>
    <property type="match status" value="1"/>
</dbReference>
<keyword evidence="4" id="KW-0547">Nucleotide-binding</keyword>
<dbReference type="InterPro" id="IPR007829">
    <property type="entry name" value="TM2"/>
</dbReference>
<dbReference type="PANTHER" id="PTHR48013:SF9">
    <property type="entry name" value="DUAL SPECIFICITY MITOGEN-ACTIVATED PROTEIN KINASE KINASE 5"/>
    <property type="match status" value="1"/>
</dbReference>
<evidence type="ECO:0000256" key="3">
    <source>
        <dbReference type="ARBA" id="ARBA00022692"/>
    </source>
</evidence>
<dbReference type="AlphaFoldDB" id="A0A0N4V7M7"/>
<dbReference type="GO" id="GO:0016020">
    <property type="term" value="C:membrane"/>
    <property type="evidence" value="ECO:0007669"/>
    <property type="project" value="UniProtKB-SubCell"/>
</dbReference>
<evidence type="ECO:0000259" key="15">
    <source>
        <dbReference type="PROSITE" id="PS50011"/>
    </source>
</evidence>
<dbReference type="STRING" id="51028.A0A0N4V7M7"/>
<evidence type="ECO:0000313" key="17">
    <source>
        <dbReference type="Proteomes" id="UP000274131"/>
    </source>
</evidence>
<evidence type="ECO:0000256" key="8">
    <source>
        <dbReference type="ARBA" id="ARBA00023136"/>
    </source>
</evidence>
<evidence type="ECO:0000256" key="2">
    <source>
        <dbReference type="ARBA" id="ARBA00022679"/>
    </source>
</evidence>
<evidence type="ECO:0000256" key="6">
    <source>
        <dbReference type="ARBA" id="ARBA00022840"/>
    </source>
</evidence>
<evidence type="ECO:0000256" key="10">
    <source>
        <dbReference type="ARBA" id="ARBA00038999"/>
    </source>
</evidence>
<dbReference type="Pfam" id="PF00069">
    <property type="entry name" value="Pkinase"/>
    <property type="match status" value="1"/>
</dbReference>
<name>A0A0N4V7M7_ENTVE</name>
<evidence type="ECO:0000256" key="4">
    <source>
        <dbReference type="ARBA" id="ARBA00022741"/>
    </source>
</evidence>
<gene>
    <name evidence="16" type="ORF">EVEC_LOCUS5907</name>
</gene>
<dbReference type="Proteomes" id="UP000274131">
    <property type="component" value="Unassembled WGS sequence"/>
</dbReference>
<keyword evidence="6" id="KW-0067">ATP-binding</keyword>
<feature type="transmembrane region" description="Helical" evidence="14">
    <location>
        <begin position="538"/>
        <end position="558"/>
    </location>
</feature>
<keyword evidence="17" id="KW-1185">Reference proteome</keyword>
<dbReference type="PROSITE" id="PS50011">
    <property type="entry name" value="PROTEIN_KINASE_DOM"/>
    <property type="match status" value="1"/>
</dbReference>
<dbReference type="WBParaSite" id="EVEC_0000629601-mRNA-1">
    <property type="protein sequence ID" value="EVEC_0000629601-mRNA-1"/>
    <property type="gene ID" value="EVEC_0000629601"/>
</dbReference>
<comment type="catalytic activity">
    <reaction evidence="11">
        <text>L-seryl-[protein] + ATP = O-phospho-L-seryl-[protein] + ADP + H(+)</text>
        <dbReference type="Rhea" id="RHEA:17989"/>
        <dbReference type="Rhea" id="RHEA-COMP:9863"/>
        <dbReference type="Rhea" id="RHEA-COMP:11604"/>
        <dbReference type="ChEBI" id="CHEBI:15378"/>
        <dbReference type="ChEBI" id="CHEBI:29999"/>
        <dbReference type="ChEBI" id="CHEBI:30616"/>
        <dbReference type="ChEBI" id="CHEBI:83421"/>
        <dbReference type="ChEBI" id="CHEBI:456216"/>
        <dbReference type="EC" id="2.7.12.2"/>
    </reaction>
</comment>
<evidence type="ECO:0000256" key="12">
    <source>
        <dbReference type="ARBA" id="ARBA00049299"/>
    </source>
</evidence>
<accession>A0A0N4V7M7</accession>
<dbReference type="EMBL" id="UXUI01008310">
    <property type="protein sequence ID" value="VDD91156.1"/>
    <property type="molecule type" value="Genomic_DNA"/>
</dbReference>
<dbReference type="InterPro" id="IPR000719">
    <property type="entry name" value="Prot_kinase_dom"/>
</dbReference>
<dbReference type="SUPFAM" id="SSF56112">
    <property type="entry name" value="Protein kinase-like (PK-like)"/>
    <property type="match status" value="1"/>
</dbReference>
<comment type="subcellular location">
    <subcellularLocation>
        <location evidence="1">Membrane</location>
        <topology evidence="1">Multi-pass membrane protein</topology>
    </subcellularLocation>
</comment>
<dbReference type="SMART" id="SM00220">
    <property type="entry name" value="S_TKc"/>
    <property type="match status" value="1"/>
</dbReference>
<keyword evidence="7 14" id="KW-1133">Transmembrane helix</keyword>
<keyword evidence="2" id="KW-0808">Transferase</keyword>
<sequence>MGLGVIVDDGSGLEKYVEVDDLALCFFDSFIAAVSPLHEFSWFEYEDDEGDMVAVRTDDELAAMIASVDHNVPIHIFAKCEIAIDPPSLVDVDNCTVMPDALKRLSLISSGNSGTLYKTLDTNTDQIIAVKCISLDGSQDILTDLQRETNILRQCSASPFIVKFLSAILLDGELCLCMEYMDGGSLDRYGKLPPEVLAPVTVSIINGLAFLWGNKVMHRDVKPSNILVNSAGEVKLADFGVSKQLEQSIARSFVGTNAYMAPERLLGAPYRICSDIWSLGLTLCELAIGRFPLASSSEALQSVMQRISTGNVDVSDELRSEGCAADFCDVVLNCVILEEGKRWPPDKLIACRYIRQNVPINQQAVIDFVIPKNLLFSLMYGKPKFIFGNRLSLVYGAITADDETSTVEASTSFNEKPPKDDDRFCSTVNCSEYASCLSCTFPECNYGETVVANCLAKPTCKERFFGPKLAHCRYCWQLEPEDYTCNPVIFGMRAAQVKNCSITSARLFRTVCQVHQSVFCKGRRIFFKRIRCNWSSGYVWWKAMLYSIILGGFGADRFYLGLWKSAFGKLFSFGGLGIWTVIDVILVGVGYVGPADGSVYI</sequence>
<feature type="transmembrane region" description="Helical" evidence="14">
    <location>
        <begin position="570"/>
        <end position="592"/>
    </location>
</feature>
<protein>
    <recommendedName>
        <fullName evidence="10">mitogen-activated protein kinase kinase</fullName>
        <ecNumber evidence="10">2.7.12.2</ecNumber>
    </recommendedName>
</protein>
<evidence type="ECO:0000256" key="5">
    <source>
        <dbReference type="ARBA" id="ARBA00022777"/>
    </source>
</evidence>
<keyword evidence="3 14" id="KW-0812">Transmembrane</keyword>
<dbReference type="PANTHER" id="PTHR48013">
    <property type="entry name" value="DUAL SPECIFICITY MITOGEN-ACTIVATED PROTEIN KINASE KINASE 5-RELATED"/>
    <property type="match status" value="1"/>
</dbReference>
<comment type="similarity">
    <text evidence="9">Belongs to the protein kinase superfamily. STE Ser/Thr protein kinase family. MAP kinase kinase subfamily.</text>
</comment>
<evidence type="ECO:0000256" key="14">
    <source>
        <dbReference type="SAM" id="Phobius"/>
    </source>
</evidence>
<dbReference type="Gene3D" id="3.30.200.20">
    <property type="entry name" value="Phosphorylase Kinase, domain 1"/>
    <property type="match status" value="1"/>
</dbReference>
<dbReference type="Pfam" id="PF05154">
    <property type="entry name" value="TM2"/>
    <property type="match status" value="1"/>
</dbReference>
<dbReference type="OrthoDB" id="10257855at2759"/>
<dbReference type="SUPFAM" id="SSF54277">
    <property type="entry name" value="CAD &amp; PB1 domains"/>
    <property type="match status" value="1"/>
</dbReference>
<comment type="catalytic activity">
    <reaction evidence="13">
        <text>L-tyrosyl-[protein] + ATP = O-phospho-L-tyrosyl-[protein] + ADP + H(+)</text>
        <dbReference type="Rhea" id="RHEA:10596"/>
        <dbReference type="Rhea" id="RHEA-COMP:10136"/>
        <dbReference type="Rhea" id="RHEA-COMP:20101"/>
        <dbReference type="ChEBI" id="CHEBI:15378"/>
        <dbReference type="ChEBI" id="CHEBI:30616"/>
        <dbReference type="ChEBI" id="CHEBI:46858"/>
        <dbReference type="ChEBI" id="CHEBI:61978"/>
        <dbReference type="ChEBI" id="CHEBI:456216"/>
        <dbReference type="EC" id="2.7.12.2"/>
    </reaction>
</comment>